<dbReference type="HOGENOM" id="CLU_2751009_0_0_3"/>
<name>B1X2T9_CROS5</name>
<dbReference type="AlphaFoldDB" id="B1X2T9"/>
<evidence type="ECO:0000313" key="1">
    <source>
        <dbReference type="EMBL" id="ACB54450.1"/>
    </source>
</evidence>
<accession>B1X2T9</accession>
<proteinExistence type="predicted"/>
<dbReference type="Proteomes" id="UP000001203">
    <property type="component" value="Chromosome linear"/>
</dbReference>
<dbReference type="EMBL" id="CP000807">
    <property type="protein sequence ID" value="ACB54450.1"/>
    <property type="molecule type" value="Genomic_DNA"/>
</dbReference>
<dbReference type="GO" id="GO:0003676">
    <property type="term" value="F:nucleic acid binding"/>
    <property type="evidence" value="ECO:0007669"/>
    <property type="project" value="InterPro"/>
</dbReference>
<dbReference type="Gene3D" id="3.30.420.10">
    <property type="entry name" value="Ribonuclease H-like superfamily/Ribonuclease H"/>
    <property type="match status" value="1"/>
</dbReference>
<keyword evidence="2" id="KW-1185">Reference proteome</keyword>
<protein>
    <submittedName>
        <fullName evidence="1">Uncharacterized protein</fullName>
    </submittedName>
</protein>
<dbReference type="RefSeq" id="WP_012362644.1">
    <property type="nucleotide sequence ID" value="NC_010547.1"/>
</dbReference>
<sequence length="70" mass="7903">MVNLIAYRHGCLPTMIYPATWKSNLDHPRADREDLTAIVEELFNLQSILLNQEVDAIAVAYTAWCGLGQQ</sequence>
<dbReference type="InterPro" id="IPR036397">
    <property type="entry name" value="RNaseH_sf"/>
</dbReference>
<dbReference type="STRING" id="43989.cce_5104"/>
<dbReference type="eggNOG" id="COG0817">
    <property type="taxonomic scope" value="Bacteria"/>
</dbReference>
<evidence type="ECO:0000313" key="2">
    <source>
        <dbReference type="Proteomes" id="UP000001203"/>
    </source>
</evidence>
<gene>
    <name evidence="1" type="ordered locus">cce_5104</name>
</gene>
<dbReference type="KEGG" id="cyt:cce_5104"/>
<organism evidence="1 2">
    <name type="scientific">Crocosphaera subtropica (strain ATCC 51142 / BH68)</name>
    <name type="common">Cyanothece sp. (strain ATCC 51142)</name>
    <dbReference type="NCBI Taxonomy" id="43989"/>
    <lineage>
        <taxon>Bacteria</taxon>
        <taxon>Bacillati</taxon>
        <taxon>Cyanobacteriota</taxon>
        <taxon>Cyanophyceae</taxon>
        <taxon>Oscillatoriophycideae</taxon>
        <taxon>Chroococcales</taxon>
        <taxon>Aphanothecaceae</taxon>
        <taxon>Crocosphaera</taxon>
        <taxon>Crocosphaera subtropica</taxon>
    </lineage>
</organism>
<reference evidence="1 2" key="1">
    <citation type="journal article" date="2008" name="Proc. Natl. Acad. Sci. U.S.A.">
        <title>The genome of Cyanothece 51142, a unicellular diazotrophic cyanobacterium important in the marine nitrogen cycle.</title>
        <authorList>
            <person name="Welsh E.A."/>
            <person name="Liberton M."/>
            <person name="Stoeckel J."/>
            <person name="Loh T."/>
            <person name="Elvitigala T."/>
            <person name="Wang C."/>
            <person name="Wollam A."/>
            <person name="Fulton R.S."/>
            <person name="Clifton S.W."/>
            <person name="Jacobs J.M."/>
            <person name="Aurora R."/>
            <person name="Ghosh B.K."/>
            <person name="Sherman L.A."/>
            <person name="Smith R.D."/>
            <person name="Wilson R.K."/>
            <person name="Pakrasi H.B."/>
        </authorList>
    </citation>
    <scope>NUCLEOTIDE SEQUENCE [LARGE SCALE GENOMIC DNA]</scope>
    <source>
        <strain evidence="2">ATCC 51142 / BH68</strain>
    </source>
</reference>